<dbReference type="EMBL" id="MEUG01000001">
    <property type="protein sequence ID" value="OGC28289.1"/>
    <property type="molecule type" value="Genomic_DNA"/>
</dbReference>
<dbReference type="Proteomes" id="UP000178602">
    <property type="component" value="Unassembled WGS sequence"/>
</dbReference>
<evidence type="ECO:0008006" key="4">
    <source>
        <dbReference type="Google" id="ProtNLM"/>
    </source>
</evidence>
<keyword evidence="1" id="KW-0732">Signal</keyword>
<protein>
    <recommendedName>
        <fullName evidence="4">Photosynthesis system II assembly factor Ycf48/Hcf136-like domain-containing protein</fullName>
    </recommendedName>
</protein>
<evidence type="ECO:0000313" key="2">
    <source>
        <dbReference type="EMBL" id="OGC28289.1"/>
    </source>
</evidence>
<name>A0A1F4T6Z1_UNCSA</name>
<dbReference type="InterPro" id="IPR013783">
    <property type="entry name" value="Ig-like_fold"/>
</dbReference>
<evidence type="ECO:0000313" key="3">
    <source>
        <dbReference type="Proteomes" id="UP000178602"/>
    </source>
</evidence>
<evidence type="ECO:0000256" key="1">
    <source>
        <dbReference type="SAM" id="SignalP"/>
    </source>
</evidence>
<dbReference type="AlphaFoldDB" id="A0A1F4T6Z1"/>
<reference evidence="2 3" key="1">
    <citation type="journal article" date="2016" name="Nat. Commun.">
        <title>Thousands of microbial genomes shed light on interconnected biogeochemical processes in an aquifer system.</title>
        <authorList>
            <person name="Anantharaman K."/>
            <person name="Brown C.T."/>
            <person name="Hug L.A."/>
            <person name="Sharon I."/>
            <person name="Castelle C.J."/>
            <person name="Probst A.J."/>
            <person name="Thomas B.C."/>
            <person name="Singh A."/>
            <person name="Wilkins M.J."/>
            <person name="Karaoz U."/>
            <person name="Brodie E.L."/>
            <person name="Williams K.H."/>
            <person name="Hubbard S.S."/>
            <person name="Banfield J.F."/>
        </authorList>
    </citation>
    <scope>NUCLEOTIDE SEQUENCE [LARGE SCALE GENOMIC DNA]</scope>
</reference>
<gene>
    <name evidence="2" type="ORF">A3K49_04830</name>
</gene>
<dbReference type="Gene3D" id="2.60.40.10">
    <property type="entry name" value="Immunoglobulins"/>
    <property type="match status" value="1"/>
</dbReference>
<proteinExistence type="predicted"/>
<feature type="signal peptide" evidence="1">
    <location>
        <begin position="1"/>
        <end position="23"/>
    </location>
</feature>
<feature type="chain" id="PRO_5009514518" description="Photosynthesis system II assembly factor Ycf48/Hcf136-like domain-containing protein" evidence="1">
    <location>
        <begin position="24"/>
        <end position="697"/>
    </location>
</feature>
<comment type="caution">
    <text evidence="2">The sequence shown here is derived from an EMBL/GenBank/DDBJ whole genome shotgun (WGS) entry which is preliminary data.</text>
</comment>
<accession>A0A1F4T6Z1</accession>
<organism evidence="2 3">
    <name type="scientific">candidate division WOR-1 bacterium RIFOXYC12_FULL_54_18</name>
    <dbReference type="NCBI Taxonomy" id="1802584"/>
    <lineage>
        <taxon>Bacteria</taxon>
        <taxon>Bacillati</taxon>
        <taxon>Saganbacteria</taxon>
    </lineage>
</organism>
<dbReference type="SUPFAM" id="SSF110296">
    <property type="entry name" value="Oligoxyloglucan reducing end-specific cellobiohydrolase"/>
    <property type="match status" value="1"/>
</dbReference>
<sequence>MKSKIFITLLISLSVAFAGTSWANWITQESGTTQNINAIHFPSNTVGYAAGGAGTALKSTNGGTTWAVFPGMSASDFNDVFFPSTSAGYFLTTKEAYKSDGATVTEVGSTFAVAANTNFLRGHNYGARISIVGYNLATAPATSYLVTSDDGLAWTTTNITNLIDGASFAVGGVFTTGEGAAIDTWLWGVTSTGSNCAINYNAATATINSVTYFDSAVNDLFFYDRLSGFIALADGTVSRTTTGGTGWNNVDPFPSSVSPLNAIFFITKDFGWVAGDSGVTAYTTDGGSNWGIYDYTPATNIQDIFVRLVYPGELAGVYAYMCGDIGRIYRLRSPTVTALTPSTRYRGWIGTIEVSGTDFMPSYPGGSPLSSAFMKSGETSFDYDVDVRSTTYESASKIVINIFIDPSIEAGTRDLLVTNPDSTATREINALTIINGSGEVTISRVSINGNVYPEALLSETPATTVSPNPRISFDISTILPNSLNASTVRAKVVARYNEGINIVTVIEDIPSSYIRFDDSTVPPLKAYVENFIFNANLPNTDGRPVTLFFYAEDDAGHVGIIRYDLYTEGGGGGTAVEETRAITTPVEIDGGGNFYATVWTKNGNLPDQIQWIIVSGARTGQVIYRKTFSKTGAFGTKKMDVSVRADRARLTAQTQDLRPDRAAQIGMSIFIDPATGKRIAKAPILLIPGSMLQHHIR</sequence>